<keyword evidence="7 8" id="KW-0503">Monooxygenase</keyword>
<proteinExistence type="inferred from homology"/>
<dbReference type="PANTHER" id="PTHR43872">
    <property type="entry name" value="MONOOXYGENASE, PUTATIVE (AFU_ORTHOLOGUE AFUA_8G02570)-RELATED"/>
    <property type="match status" value="1"/>
</dbReference>
<keyword evidence="9" id="KW-1185">Reference proteome</keyword>
<dbReference type="Pfam" id="PF00743">
    <property type="entry name" value="FMO-like"/>
    <property type="match status" value="1"/>
</dbReference>
<keyword evidence="6" id="KW-0560">Oxidoreductase</keyword>
<dbReference type="AlphaFoldDB" id="A0A9W4FIC3"/>
<gene>
    <name evidence="8" type="ORF">MGALJ_59060</name>
</gene>
<sequence>MTDYSDVLIIGAGFSGIGAAYRIREQNPTLSYTILERRERLGGTWDLFQYPGIRSDSDIFTLSFPWEPWTRKEMIADGGDIWQYMADAARKHGIDEHIRFNTHVISADWDSATDTWTVQTEENGEPKTYRGRFLFFASGYYNYDEPYTPPFPGIEDFTGEVVHPQHWPHGFDYAGKRLVVIGSGATAISMIPSLAEKAAHVTMLQRTPSYLLSLQRVQPVINGIRKVLPRRISHALARVILSLFGSVLWLVARKAPEFSKRLLRSGAEKYLPEGYDVDTHFTPPYNPWDQRLCFILNGDFYKAVGRDDVDVVTDHIDHIDATGIALKSGRHLDADVIITATGIQLQAFGGVTVSIDGEKLDPHDRFTFRRHLLEDVPNAAWCFGYSNASWTLGADMTARSVAKLLAYMDSHGYTHAYPHLGDVDMAEQPVFNLQSGYVQRGQGALPKSGVDGPWEVTHNYLRDAIGKPFEDIEESMVFGRATTASAPRAQSEAVG</sequence>
<dbReference type="SUPFAM" id="SSF51905">
    <property type="entry name" value="FAD/NAD(P)-binding domain"/>
    <property type="match status" value="2"/>
</dbReference>
<keyword evidence="3" id="KW-0285">Flavoprotein</keyword>
<evidence type="ECO:0000256" key="4">
    <source>
        <dbReference type="ARBA" id="ARBA00022827"/>
    </source>
</evidence>
<organism evidence="8 9">
    <name type="scientific">Mycobacterium gallinarum</name>
    <dbReference type="NCBI Taxonomy" id="39689"/>
    <lineage>
        <taxon>Bacteria</taxon>
        <taxon>Bacillati</taxon>
        <taxon>Actinomycetota</taxon>
        <taxon>Actinomycetes</taxon>
        <taxon>Mycobacteriales</taxon>
        <taxon>Mycobacteriaceae</taxon>
        <taxon>Mycobacterium</taxon>
    </lineage>
</organism>
<reference evidence="8 9" key="1">
    <citation type="journal article" date="2019" name="Emerg. Microbes Infect.">
        <title>Comprehensive subspecies identification of 175 nontuberculous mycobacteria species based on 7547 genomic profiles.</title>
        <authorList>
            <person name="Matsumoto Y."/>
            <person name="Kinjo T."/>
            <person name="Motooka D."/>
            <person name="Nabeya D."/>
            <person name="Jung N."/>
            <person name="Uechi K."/>
            <person name="Horii T."/>
            <person name="Iida T."/>
            <person name="Fujita J."/>
            <person name="Nakamura S."/>
        </authorList>
    </citation>
    <scope>NUCLEOTIDE SEQUENCE [LARGE SCALE GENOMIC DNA]</scope>
    <source>
        <strain evidence="8 9">JCM 6399</strain>
    </source>
</reference>
<comment type="similarity">
    <text evidence="2">Belongs to the FAD-binding monooxygenase family.</text>
</comment>
<dbReference type="InterPro" id="IPR051820">
    <property type="entry name" value="FAD-binding_MO"/>
</dbReference>
<evidence type="ECO:0000256" key="3">
    <source>
        <dbReference type="ARBA" id="ARBA00022630"/>
    </source>
</evidence>
<dbReference type="Proteomes" id="UP000465785">
    <property type="component" value="Chromosome"/>
</dbReference>
<keyword evidence="4" id="KW-0274">FAD</keyword>
<evidence type="ECO:0000313" key="9">
    <source>
        <dbReference type="Proteomes" id="UP000465785"/>
    </source>
</evidence>
<dbReference type="KEGG" id="mgau:MGALJ_59060"/>
<dbReference type="PRINTS" id="PR00411">
    <property type="entry name" value="PNDRDTASEI"/>
</dbReference>
<dbReference type="GO" id="GO:0004499">
    <property type="term" value="F:N,N-dimethylaniline monooxygenase activity"/>
    <property type="evidence" value="ECO:0007669"/>
    <property type="project" value="InterPro"/>
</dbReference>
<keyword evidence="5" id="KW-0521">NADP</keyword>
<dbReference type="GO" id="GO:0050660">
    <property type="term" value="F:flavin adenine dinucleotide binding"/>
    <property type="evidence" value="ECO:0007669"/>
    <property type="project" value="InterPro"/>
</dbReference>
<evidence type="ECO:0000256" key="7">
    <source>
        <dbReference type="ARBA" id="ARBA00023033"/>
    </source>
</evidence>
<dbReference type="EMBL" id="AP022601">
    <property type="protein sequence ID" value="BBY96237.1"/>
    <property type="molecule type" value="Genomic_DNA"/>
</dbReference>
<dbReference type="Pfam" id="PF13450">
    <property type="entry name" value="NAD_binding_8"/>
    <property type="match status" value="1"/>
</dbReference>
<evidence type="ECO:0000256" key="5">
    <source>
        <dbReference type="ARBA" id="ARBA00022857"/>
    </source>
</evidence>
<dbReference type="GO" id="GO:0050661">
    <property type="term" value="F:NADP binding"/>
    <property type="evidence" value="ECO:0007669"/>
    <property type="project" value="InterPro"/>
</dbReference>
<dbReference type="InterPro" id="IPR020946">
    <property type="entry name" value="Flavin_mOase-like"/>
</dbReference>
<dbReference type="Gene3D" id="3.50.50.60">
    <property type="entry name" value="FAD/NAD(P)-binding domain"/>
    <property type="match status" value="1"/>
</dbReference>
<protein>
    <submittedName>
        <fullName evidence="8">Monooxygenase flavin-binding family protein</fullName>
    </submittedName>
</protein>
<dbReference type="PANTHER" id="PTHR43872:SF1">
    <property type="entry name" value="MONOOXYGENASE, PUTATIVE (AFU_ORTHOLOGUE AFUA_8G02570)-RELATED"/>
    <property type="match status" value="1"/>
</dbReference>
<name>A0A9W4FIC3_9MYCO</name>
<dbReference type="RefSeq" id="WP_163736502.1">
    <property type="nucleotide sequence ID" value="NZ_AP022601.1"/>
</dbReference>
<dbReference type="InterPro" id="IPR036188">
    <property type="entry name" value="FAD/NAD-bd_sf"/>
</dbReference>
<evidence type="ECO:0000256" key="1">
    <source>
        <dbReference type="ARBA" id="ARBA00001974"/>
    </source>
</evidence>
<evidence type="ECO:0000256" key="6">
    <source>
        <dbReference type="ARBA" id="ARBA00023002"/>
    </source>
</evidence>
<evidence type="ECO:0000313" key="8">
    <source>
        <dbReference type="EMBL" id="BBY96237.1"/>
    </source>
</evidence>
<evidence type="ECO:0000256" key="2">
    <source>
        <dbReference type="ARBA" id="ARBA00010139"/>
    </source>
</evidence>
<accession>A0A9W4FIC3</accession>
<dbReference type="FunFam" id="3.50.50.60:FF:000228">
    <property type="entry name" value="FAD-containing monooxygenase EthA"/>
    <property type="match status" value="1"/>
</dbReference>
<comment type="cofactor">
    <cofactor evidence="1">
        <name>FAD</name>
        <dbReference type="ChEBI" id="CHEBI:57692"/>
    </cofactor>
</comment>